<protein>
    <submittedName>
        <fullName evidence="2">Pol-like protein</fullName>
    </submittedName>
</protein>
<proteinExistence type="evidence at transcript level"/>
<organism evidence="2">
    <name type="scientific">Phallusia mammillata</name>
    <dbReference type="NCBI Taxonomy" id="59560"/>
    <lineage>
        <taxon>Eukaryota</taxon>
        <taxon>Metazoa</taxon>
        <taxon>Chordata</taxon>
        <taxon>Tunicata</taxon>
        <taxon>Ascidiacea</taxon>
        <taxon>Phlebobranchia</taxon>
        <taxon>Ascidiidae</taxon>
        <taxon>Phallusia</taxon>
    </lineage>
</organism>
<evidence type="ECO:0000259" key="1">
    <source>
        <dbReference type="PROSITE" id="PS50878"/>
    </source>
</evidence>
<reference evidence="2" key="1">
    <citation type="submission" date="2020-04" db="EMBL/GenBank/DDBJ databases">
        <authorList>
            <person name="Neveu A P."/>
        </authorList>
    </citation>
    <scope>NUCLEOTIDE SEQUENCE</scope>
    <source>
        <tissue evidence="2">Whole embryo</tissue>
    </source>
</reference>
<dbReference type="AlphaFoldDB" id="A0A6F9DNQ9"/>
<dbReference type="Pfam" id="PF00078">
    <property type="entry name" value="RVT_1"/>
    <property type="match status" value="1"/>
</dbReference>
<accession>A0A6F9DNQ9</accession>
<dbReference type="InterPro" id="IPR000477">
    <property type="entry name" value="RT_dom"/>
</dbReference>
<evidence type="ECO:0000313" key="2">
    <source>
        <dbReference type="EMBL" id="CAB3264535.1"/>
    </source>
</evidence>
<sequence>MTCGVPQGSVLGPLLFLIYINDLPSASEFETRLFADDTCLWISAYKSSTLQMSVNTELTKVDKWMRANQLSLNYTKTKYMLFSPHSASLDLQITVNGNELQKATSLNYLGVIFDERMSWADHVHFVRNKIASAAGVLSKLRHYVRSSTLRCVYFSLVHPHLLYGLLSFSF</sequence>
<feature type="domain" description="Reverse transcriptase" evidence="1">
    <location>
        <begin position="1"/>
        <end position="113"/>
    </location>
</feature>
<dbReference type="EMBL" id="LR788673">
    <property type="protein sequence ID" value="CAB3264535.1"/>
    <property type="molecule type" value="mRNA"/>
</dbReference>
<name>A0A6F9DNQ9_9ASCI</name>
<gene>
    <name evidence="2" type="primary">Nynrin-007</name>
</gene>
<dbReference type="PROSITE" id="PS50878">
    <property type="entry name" value="RT_POL"/>
    <property type="match status" value="1"/>
</dbReference>
<dbReference type="PANTHER" id="PTHR33332">
    <property type="entry name" value="REVERSE TRANSCRIPTASE DOMAIN-CONTAINING PROTEIN"/>
    <property type="match status" value="1"/>
</dbReference>